<keyword evidence="5 7" id="KW-1133">Transmembrane helix</keyword>
<evidence type="ECO:0000256" key="3">
    <source>
        <dbReference type="ARBA" id="ARBA00022475"/>
    </source>
</evidence>
<dbReference type="GO" id="GO:0005886">
    <property type="term" value="C:plasma membrane"/>
    <property type="evidence" value="ECO:0007669"/>
    <property type="project" value="UniProtKB-SubCell"/>
</dbReference>
<accession>A0A146G9L7</accession>
<evidence type="ECO:0000256" key="4">
    <source>
        <dbReference type="ARBA" id="ARBA00022692"/>
    </source>
</evidence>
<keyword evidence="3" id="KW-1003">Cell membrane</keyword>
<feature type="domain" description="Glycine transporter" evidence="8">
    <location>
        <begin position="11"/>
        <end position="82"/>
    </location>
</feature>
<name>A0A146G9L7_TERSA</name>
<dbReference type="Pfam" id="PF03458">
    <property type="entry name" value="Gly_transporter"/>
    <property type="match status" value="2"/>
</dbReference>
<gene>
    <name evidence="9" type="ORF">TSACC_22565</name>
</gene>
<dbReference type="PANTHER" id="PTHR30506:SF3">
    <property type="entry name" value="UPF0126 INNER MEMBRANE PROTEIN YADS-RELATED"/>
    <property type="match status" value="1"/>
</dbReference>
<keyword evidence="4 7" id="KW-0812">Transmembrane</keyword>
<dbReference type="RefSeq" id="WP_075079802.1">
    <property type="nucleotide sequence ID" value="NZ_BDCO01000002.1"/>
</dbReference>
<dbReference type="Proteomes" id="UP000076023">
    <property type="component" value="Unassembled WGS sequence"/>
</dbReference>
<feature type="transmembrane region" description="Helical" evidence="7">
    <location>
        <begin position="179"/>
        <end position="196"/>
    </location>
</feature>
<dbReference type="PANTHER" id="PTHR30506">
    <property type="entry name" value="INNER MEMBRANE PROTEIN"/>
    <property type="match status" value="1"/>
</dbReference>
<dbReference type="OrthoDB" id="9791874at2"/>
<proteinExistence type="inferred from homology"/>
<dbReference type="InParanoid" id="A0A146G9L7"/>
<evidence type="ECO:0000256" key="5">
    <source>
        <dbReference type="ARBA" id="ARBA00022989"/>
    </source>
</evidence>
<comment type="caution">
    <text evidence="9">The sequence shown here is derived from an EMBL/GenBank/DDBJ whole genome shotgun (WGS) entry which is preliminary data.</text>
</comment>
<evidence type="ECO:0000313" key="9">
    <source>
        <dbReference type="EMBL" id="GAT34141.1"/>
    </source>
</evidence>
<evidence type="ECO:0000256" key="6">
    <source>
        <dbReference type="ARBA" id="ARBA00023136"/>
    </source>
</evidence>
<dbReference type="AlphaFoldDB" id="A0A146G9L7"/>
<evidence type="ECO:0000313" key="10">
    <source>
        <dbReference type="Proteomes" id="UP000076023"/>
    </source>
</evidence>
<feature type="transmembrane region" description="Helical" evidence="7">
    <location>
        <begin position="116"/>
        <end position="142"/>
    </location>
</feature>
<keyword evidence="6 7" id="KW-0472">Membrane</keyword>
<dbReference type="InterPro" id="IPR005115">
    <property type="entry name" value="Gly_transporter"/>
</dbReference>
<feature type="transmembrane region" description="Helical" evidence="7">
    <location>
        <begin position="6"/>
        <end position="28"/>
    </location>
</feature>
<feature type="domain" description="Glycine transporter" evidence="8">
    <location>
        <begin position="98"/>
        <end position="171"/>
    </location>
</feature>
<comment type="subcellular location">
    <subcellularLocation>
        <location evidence="1">Cell membrane</location>
        <topology evidence="1">Multi-pass membrane protein</topology>
    </subcellularLocation>
</comment>
<evidence type="ECO:0000256" key="7">
    <source>
        <dbReference type="SAM" id="Phobius"/>
    </source>
</evidence>
<evidence type="ECO:0000256" key="2">
    <source>
        <dbReference type="ARBA" id="ARBA00008193"/>
    </source>
</evidence>
<feature type="transmembrane region" description="Helical" evidence="7">
    <location>
        <begin position="94"/>
        <end position="110"/>
    </location>
</feature>
<sequence>MGIFENWLLTIADYTGVAVFAATGVLASARRQMDWVGAIVLAIVTSIGGGTLRDLLTGQLPVFWIRQPLYLWVAVGTALVMLPILHRIRFPERVLVFPDAVGLALFTWLGCEKVALLGFSGIIVALFGVVTGTAGGLIRDVLSAQIPNIMRKGELYAAASIPGAVLYVVLHAFKIQPLWVIPAVCMATVLLLRLAAIRWRWMVPVMVQDSIDAGNDR</sequence>
<reference evidence="10" key="1">
    <citation type="journal article" date="2017" name="Genome Announc.">
        <title>Draft Genome Sequence of Terrimicrobium sacchariphilum NM-5T, a Facultative Anaerobic Soil Bacterium of the Class Spartobacteria.</title>
        <authorList>
            <person name="Qiu Y.L."/>
            <person name="Tourlousse D.M."/>
            <person name="Matsuura N."/>
            <person name="Ohashi A."/>
            <person name="Sekiguchi Y."/>
        </authorList>
    </citation>
    <scope>NUCLEOTIDE SEQUENCE [LARGE SCALE GENOMIC DNA]</scope>
    <source>
        <strain evidence="10">NM-5</strain>
    </source>
</reference>
<organism evidence="9 10">
    <name type="scientific">Terrimicrobium sacchariphilum</name>
    <dbReference type="NCBI Taxonomy" id="690879"/>
    <lineage>
        <taxon>Bacteria</taxon>
        <taxon>Pseudomonadati</taxon>
        <taxon>Verrucomicrobiota</taxon>
        <taxon>Terrimicrobiia</taxon>
        <taxon>Terrimicrobiales</taxon>
        <taxon>Terrimicrobiaceae</taxon>
        <taxon>Terrimicrobium</taxon>
    </lineage>
</organism>
<protein>
    <recommendedName>
        <fullName evidence="8">Glycine transporter domain-containing protein</fullName>
    </recommendedName>
</protein>
<keyword evidence="10" id="KW-1185">Reference proteome</keyword>
<comment type="similarity">
    <text evidence="2">Belongs to the UPF0126 family.</text>
</comment>
<feature type="transmembrane region" description="Helical" evidence="7">
    <location>
        <begin position="35"/>
        <end position="52"/>
    </location>
</feature>
<evidence type="ECO:0000259" key="8">
    <source>
        <dbReference type="Pfam" id="PF03458"/>
    </source>
</evidence>
<feature type="transmembrane region" description="Helical" evidence="7">
    <location>
        <begin position="64"/>
        <end position="82"/>
    </location>
</feature>
<evidence type="ECO:0000256" key="1">
    <source>
        <dbReference type="ARBA" id="ARBA00004651"/>
    </source>
</evidence>
<feature type="transmembrane region" description="Helical" evidence="7">
    <location>
        <begin position="154"/>
        <end position="173"/>
    </location>
</feature>
<dbReference type="EMBL" id="BDCO01000002">
    <property type="protein sequence ID" value="GAT34141.1"/>
    <property type="molecule type" value="Genomic_DNA"/>
</dbReference>
<dbReference type="FunCoup" id="A0A146G9L7">
    <property type="interactions" value="175"/>
</dbReference>
<dbReference type="STRING" id="690879.TSACC_22565"/>